<dbReference type="Gene3D" id="3.30.70.360">
    <property type="match status" value="1"/>
</dbReference>
<dbReference type="SUPFAM" id="SSF53187">
    <property type="entry name" value="Zn-dependent exopeptidases"/>
    <property type="match status" value="1"/>
</dbReference>
<organism evidence="4 5">
    <name type="scientific">Celerinatantimonas diazotrophica</name>
    <dbReference type="NCBI Taxonomy" id="412034"/>
    <lineage>
        <taxon>Bacteria</taxon>
        <taxon>Pseudomonadati</taxon>
        <taxon>Pseudomonadota</taxon>
        <taxon>Gammaproteobacteria</taxon>
        <taxon>Celerinatantimonadaceae</taxon>
        <taxon>Celerinatantimonas</taxon>
    </lineage>
</organism>
<dbReference type="Proteomes" id="UP000295565">
    <property type="component" value="Unassembled WGS sequence"/>
</dbReference>
<dbReference type="GO" id="GO:0050118">
    <property type="term" value="F:N-acetyldiaminopimelate deacetylase activity"/>
    <property type="evidence" value="ECO:0007669"/>
    <property type="project" value="UniProtKB-ARBA"/>
</dbReference>
<protein>
    <submittedName>
        <fullName evidence="4">Hippurate hydrolase</fullName>
    </submittedName>
</protein>
<dbReference type="InterPro" id="IPR036264">
    <property type="entry name" value="Bact_exopeptidase_dim_dom"/>
</dbReference>
<dbReference type="InterPro" id="IPR002933">
    <property type="entry name" value="Peptidase_M20"/>
</dbReference>
<accession>A0A4R1K2A1</accession>
<dbReference type="RefSeq" id="WP_131912353.1">
    <property type="nucleotide sequence ID" value="NZ_OU594967.1"/>
</dbReference>
<keyword evidence="2" id="KW-0464">Manganese</keyword>
<dbReference type="Pfam" id="PF07687">
    <property type="entry name" value="M20_dimer"/>
    <property type="match status" value="1"/>
</dbReference>
<evidence type="ECO:0000256" key="2">
    <source>
        <dbReference type="PIRSR" id="PIRSR005962-1"/>
    </source>
</evidence>
<gene>
    <name evidence="4" type="ORF">EV690_1510</name>
</gene>
<dbReference type="CDD" id="cd05666">
    <property type="entry name" value="M20_Acy1-like"/>
    <property type="match status" value="1"/>
</dbReference>
<feature type="binding site" evidence="2">
    <location>
        <position position="106"/>
    </location>
    <ligand>
        <name>Mn(2+)</name>
        <dbReference type="ChEBI" id="CHEBI:29035"/>
        <label>2</label>
    </ligand>
</feature>
<feature type="domain" description="Peptidase M20 dimerisation" evidence="3">
    <location>
        <begin position="191"/>
        <end position="285"/>
    </location>
</feature>
<evidence type="ECO:0000259" key="3">
    <source>
        <dbReference type="Pfam" id="PF07687"/>
    </source>
</evidence>
<dbReference type="GO" id="GO:0046872">
    <property type="term" value="F:metal ion binding"/>
    <property type="evidence" value="ECO:0007669"/>
    <property type="project" value="UniProtKB-KW"/>
</dbReference>
<dbReference type="FunFam" id="3.30.70.360:FF:000001">
    <property type="entry name" value="N-acetyldiaminopimelate deacetylase"/>
    <property type="match status" value="1"/>
</dbReference>
<feature type="binding site" evidence="2">
    <location>
        <position position="104"/>
    </location>
    <ligand>
        <name>Mn(2+)</name>
        <dbReference type="ChEBI" id="CHEBI:29035"/>
        <label>2</label>
    </ligand>
</feature>
<dbReference type="EMBL" id="SMGD01000012">
    <property type="protein sequence ID" value="TCK57813.1"/>
    <property type="molecule type" value="Genomic_DNA"/>
</dbReference>
<dbReference type="NCBIfam" id="TIGR01891">
    <property type="entry name" value="amidohydrolases"/>
    <property type="match status" value="1"/>
</dbReference>
<name>A0A4R1K2A1_9GAMM</name>
<feature type="binding site" evidence="2">
    <location>
        <position position="167"/>
    </location>
    <ligand>
        <name>Mn(2+)</name>
        <dbReference type="ChEBI" id="CHEBI:29035"/>
        <label>2</label>
    </ligand>
</feature>
<dbReference type="PANTHER" id="PTHR11014:SF63">
    <property type="entry name" value="METALLOPEPTIDASE, PUTATIVE (AFU_ORTHOLOGUE AFUA_6G09600)-RELATED"/>
    <property type="match status" value="1"/>
</dbReference>
<dbReference type="SUPFAM" id="SSF55031">
    <property type="entry name" value="Bacterial exopeptidase dimerisation domain"/>
    <property type="match status" value="1"/>
</dbReference>
<evidence type="ECO:0000313" key="5">
    <source>
        <dbReference type="Proteomes" id="UP000295565"/>
    </source>
</evidence>
<comment type="cofactor">
    <cofactor evidence="2">
        <name>Mn(2+)</name>
        <dbReference type="ChEBI" id="CHEBI:29035"/>
    </cofactor>
    <text evidence="2">The Mn(2+) ion enhances activity.</text>
</comment>
<dbReference type="Gene3D" id="3.40.630.10">
    <property type="entry name" value="Zn peptidases"/>
    <property type="match status" value="1"/>
</dbReference>
<reference evidence="4 5" key="1">
    <citation type="submission" date="2019-03" db="EMBL/GenBank/DDBJ databases">
        <title>Genomic Encyclopedia of Type Strains, Phase IV (KMG-IV): sequencing the most valuable type-strain genomes for metagenomic binning, comparative biology and taxonomic classification.</title>
        <authorList>
            <person name="Goeker M."/>
        </authorList>
    </citation>
    <scope>NUCLEOTIDE SEQUENCE [LARGE SCALE GENOMIC DNA]</scope>
    <source>
        <strain evidence="4 5">DSM 18577</strain>
    </source>
</reference>
<dbReference type="InterPro" id="IPR011650">
    <property type="entry name" value="Peptidase_M20_dimer"/>
</dbReference>
<evidence type="ECO:0000256" key="1">
    <source>
        <dbReference type="ARBA" id="ARBA00022801"/>
    </source>
</evidence>
<keyword evidence="5" id="KW-1185">Reference proteome</keyword>
<dbReference type="GO" id="GO:0019877">
    <property type="term" value="P:diaminopimelate biosynthetic process"/>
    <property type="evidence" value="ECO:0007669"/>
    <property type="project" value="UniProtKB-ARBA"/>
</dbReference>
<feature type="binding site" evidence="2">
    <location>
        <position position="139"/>
    </location>
    <ligand>
        <name>Mn(2+)</name>
        <dbReference type="ChEBI" id="CHEBI:29035"/>
        <label>2</label>
    </ligand>
</feature>
<keyword evidence="1 4" id="KW-0378">Hydrolase</keyword>
<evidence type="ECO:0000313" key="4">
    <source>
        <dbReference type="EMBL" id="TCK57813.1"/>
    </source>
</evidence>
<dbReference type="Pfam" id="PF01546">
    <property type="entry name" value="Peptidase_M20"/>
    <property type="match status" value="1"/>
</dbReference>
<dbReference type="PANTHER" id="PTHR11014">
    <property type="entry name" value="PEPTIDASE M20 FAMILY MEMBER"/>
    <property type="match status" value="1"/>
</dbReference>
<sequence length="393" mass="43186">MNRQNILPSIAAIRDEMVTLRREIHTYPEISFEEHRTSDLVARLLESWGYEVHRALAKTGVVGTLKKGDGQRIIALRADMDALPINEKTGLEYASLNHGTMHACGHDGHTASLLASAKALAQEHDFNGTLRVIFQPAEEGIGGGGADMMIREGLFEKFPCDAVYGFHNMPGYPAGQLGFYPGALMASADTVFVTFSGQGGHGAMPHKTADPIVAASSFVMALQSIVARNVDPFEPAVISVGRFHSGDISNVIPGEAKLDLTVRAMSPEVRQLLNQRIEAIAREHAQMYGLQVEISFEEPYPVLINTPEQTEFARQVAQDWVGEEGIIADLKPIMSSEDFAYMLEKVPGCYLIVGNDGPDNPNRSLHHPQYNFNDDLLPIVASYWVKLVEAYLR</sequence>
<keyword evidence="2" id="KW-0479">Metal-binding</keyword>
<feature type="binding site" evidence="2">
    <location>
        <position position="366"/>
    </location>
    <ligand>
        <name>Mn(2+)</name>
        <dbReference type="ChEBI" id="CHEBI:29035"/>
        <label>2</label>
    </ligand>
</feature>
<comment type="caution">
    <text evidence="4">The sequence shown here is derived from an EMBL/GenBank/DDBJ whole genome shotgun (WGS) entry which is preliminary data.</text>
</comment>
<dbReference type="InterPro" id="IPR017439">
    <property type="entry name" value="Amidohydrolase"/>
</dbReference>
<proteinExistence type="predicted"/>
<dbReference type="OrthoDB" id="9777385at2"/>
<dbReference type="PIRSF" id="PIRSF005962">
    <property type="entry name" value="Pept_M20D_amidohydro"/>
    <property type="match status" value="1"/>
</dbReference>
<dbReference type="AlphaFoldDB" id="A0A4R1K2A1"/>